<dbReference type="AlphaFoldDB" id="A0AAE0L4C7"/>
<keyword evidence="3" id="KW-1185">Reference proteome</keyword>
<dbReference type="Proteomes" id="UP001190700">
    <property type="component" value="Unassembled WGS sequence"/>
</dbReference>
<accession>A0AAE0L4C7</accession>
<feature type="region of interest" description="Disordered" evidence="1">
    <location>
        <begin position="229"/>
        <end position="252"/>
    </location>
</feature>
<name>A0AAE0L4C7_9CHLO</name>
<evidence type="ECO:0000313" key="2">
    <source>
        <dbReference type="EMBL" id="KAK3271339.1"/>
    </source>
</evidence>
<evidence type="ECO:0000313" key="3">
    <source>
        <dbReference type="Proteomes" id="UP001190700"/>
    </source>
</evidence>
<comment type="caution">
    <text evidence="2">The sequence shown here is derived from an EMBL/GenBank/DDBJ whole genome shotgun (WGS) entry which is preliminary data.</text>
</comment>
<reference evidence="2 3" key="1">
    <citation type="journal article" date="2015" name="Genome Biol. Evol.">
        <title>Comparative Genomics of a Bacterivorous Green Alga Reveals Evolutionary Causalities and Consequences of Phago-Mixotrophic Mode of Nutrition.</title>
        <authorList>
            <person name="Burns J.A."/>
            <person name="Paasch A."/>
            <person name="Narechania A."/>
            <person name="Kim E."/>
        </authorList>
    </citation>
    <scope>NUCLEOTIDE SEQUENCE [LARGE SCALE GENOMIC DNA]</scope>
    <source>
        <strain evidence="2 3">PLY_AMNH</strain>
    </source>
</reference>
<protein>
    <submittedName>
        <fullName evidence="2">Uncharacterized protein</fullName>
    </submittedName>
</protein>
<proteinExistence type="predicted"/>
<dbReference type="EMBL" id="LGRX02009830">
    <property type="protein sequence ID" value="KAK3271339.1"/>
    <property type="molecule type" value="Genomic_DNA"/>
</dbReference>
<evidence type="ECO:0000256" key="1">
    <source>
        <dbReference type="SAM" id="MobiDB-lite"/>
    </source>
</evidence>
<gene>
    <name evidence="2" type="ORF">CYMTET_20304</name>
</gene>
<organism evidence="2 3">
    <name type="scientific">Cymbomonas tetramitiformis</name>
    <dbReference type="NCBI Taxonomy" id="36881"/>
    <lineage>
        <taxon>Eukaryota</taxon>
        <taxon>Viridiplantae</taxon>
        <taxon>Chlorophyta</taxon>
        <taxon>Pyramimonadophyceae</taxon>
        <taxon>Pyramimonadales</taxon>
        <taxon>Pyramimonadaceae</taxon>
        <taxon>Cymbomonas</taxon>
    </lineage>
</organism>
<sequence length="568" mass="62210">MEDFRECNDTKRKREVDIESPRKRSRLARLFRRRRSAVQSDPVAEIELVKTAFKQTAAHEFDEFSPQAVSCEASRVHQSPVQTAVPDTLAVPLGDANTSMLTPSNRIVTLVSNALNVAEHDIMCAAGLADSDDEDTYTEEMQGGIQDVAVEQKQKQLMFSTSTRIPHVFSPETDTPQHTPAPAQTIHCIETHAQLGTPCPETTSESLDSATAVTEESSLQKVVAAVNRNPETNEELTVDNNDGELPRSAQPPGCSTDIPISSTPQQQQPHELARRMKILRAQQRAHRLSHSISSELPTSVRRDTSSCPTTPGIRLSPTSFVSLPVSPSARCQKLGAAASCVLDENGDCVEAAHPSRREDLELVTKLQRQHSRNTGSEDRLDLSLDPRSCAASDDYFRRTRLAEAVTRQTSKEGIKEDPEFELKLKRRRSGVGLPLVNVEVDISANRLVFSHRIEALQLSTLQKPAPQIPSLGPSAFHNFPTGMNLGVLPSQEHKQIDPNELDGVSEELGGKLRRRRSGVGLAIGAVQEPKTSNVDELQGAGEELGGKLRRRRSGMGLPSLIVKVCARA</sequence>